<evidence type="ECO:0000313" key="2">
    <source>
        <dbReference type="EMBL" id="PIN21974.1"/>
    </source>
</evidence>
<reference evidence="3" key="1">
    <citation type="journal article" date="2018" name="Gigascience">
        <title>Genome assembly of the Pink Ipe (Handroanthus impetiginosus, Bignoniaceae), a highly valued, ecologically keystone Neotropical timber forest tree.</title>
        <authorList>
            <person name="Silva-Junior O.B."/>
            <person name="Grattapaglia D."/>
            <person name="Novaes E."/>
            <person name="Collevatti R.G."/>
        </authorList>
    </citation>
    <scope>NUCLEOTIDE SEQUENCE [LARGE SCALE GENOMIC DNA]</scope>
    <source>
        <strain evidence="3">cv. UFG-1</strain>
    </source>
</reference>
<dbReference type="STRING" id="429701.A0A2G9HWT1"/>
<accession>A0A2G9HWT1</accession>
<evidence type="ECO:0000259" key="1">
    <source>
        <dbReference type="Pfam" id="PF12776"/>
    </source>
</evidence>
<dbReference type="PANTHER" id="PTHR31704">
    <property type="entry name" value="MYB/SANT-LIKE DNA-BINDING DOMAIN PROTEIN-RELATED"/>
    <property type="match status" value="1"/>
</dbReference>
<comment type="caution">
    <text evidence="2">The sequence shown here is derived from an EMBL/GenBank/DDBJ whole genome shotgun (WGS) entry which is preliminary data.</text>
</comment>
<name>A0A2G9HWT1_9LAMI</name>
<dbReference type="Pfam" id="PF12776">
    <property type="entry name" value="Myb_DNA-bind_3"/>
    <property type="match status" value="1"/>
</dbReference>
<dbReference type="PANTHER" id="PTHR31704:SF37">
    <property type="entry name" value="HEAT SHOCK PROTEIN"/>
    <property type="match status" value="1"/>
</dbReference>
<dbReference type="InterPro" id="IPR024752">
    <property type="entry name" value="Myb/SANT-like_dom"/>
</dbReference>
<dbReference type="OrthoDB" id="1732802at2759"/>
<dbReference type="AlphaFoldDB" id="A0A2G9HWT1"/>
<keyword evidence="3" id="KW-1185">Reference proteome</keyword>
<dbReference type="Proteomes" id="UP000231279">
    <property type="component" value="Unassembled WGS sequence"/>
</dbReference>
<feature type="domain" description="Myb/SANT-like" evidence="1">
    <location>
        <begin position="3"/>
        <end position="77"/>
    </location>
</feature>
<sequence>MGYSFIKLCEDEIGKGNRPNSHFNVNGWKNLVKRFNEVTGRSYKEWILFRKLMHREIGVGWNPIKNSLDASNEWWKRKIKVNWVYLFLQENSYYSKLRNKDLSLIWFRYDTLFFDVAATTERARAPSQRSGNEIDSYEEILEDNGESNNQEEEQVHIGDSDDTENIEISDYNVNSGTKKTNNVRKKKISGATSLKEDTHSLLYFMGNGNTVTSLPSTDQITIGAAIELLNNVLGIAPQSGLWNYLSNLSSKKEM</sequence>
<evidence type="ECO:0000313" key="3">
    <source>
        <dbReference type="Proteomes" id="UP000231279"/>
    </source>
</evidence>
<organism evidence="2 3">
    <name type="scientific">Handroanthus impetiginosus</name>
    <dbReference type="NCBI Taxonomy" id="429701"/>
    <lineage>
        <taxon>Eukaryota</taxon>
        <taxon>Viridiplantae</taxon>
        <taxon>Streptophyta</taxon>
        <taxon>Embryophyta</taxon>
        <taxon>Tracheophyta</taxon>
        <taxon>Spermatophyta</taxon>
        <taxon>Magnoliopsida</taxon>
        <taxon>eudicotyledons</taxon>
        <taxon>Gunneridae</taxon>
        <taxon>Pentapetalae</taxon>
        <taxon>asterids</taxon>
        <taxon>lamiids</taxon>
        <taxon>Lamiales</taxon>
        <taxon>Bignoniaceae</taxon>
        <taxon>Crescentiina</taxon>
        <taxon>Tabebuia alliance</taxon>
        <taxon>Handroanthus</taxon>
    </lineage>
</organism>
<dbReference type="EMBL" id="NKXS01000851">
    <property type="protein sequence ID" value="PIN21974.1"/>
    <property type="molecule type" value="Genomic_DNA"/>
</dbReference>
<protein>
    <recommendedName>
        <fullName evidence="1">Myb/SANT-like domain-containing protein</fullName>
    </recommendedName>
</protein>
<proteinExistence type="predicted"/>
<gene>
    <name evidence="2" type="ORF">CDL12_05325</name>
</gene>